<proteinExistence type="predicted"/>
<evidence type="ECO:0000259" key="1">
    <source>
        <dbReference type="PROSITE" id="PS51819"/>
    </source>
</evidence>
<name>A0AAP2LYT9_BACIU</name>
<dbReference type="PANTHER" id="PTHR36113:SF3">
    <property type="entry name" value="SLL5075 PROTEIN"/>
    <property type="match status" value="1"/>
</dbReference>
<dbReference type="EMBL" id="CP125292">
    <property type="protein sequence ID" value="WHM19995.1"/>
    <property type="molecule type" value="Genomic_DNA"/>
</dbReference>
<protein>
    <submittedName>
        <fullName evidence="2">VOC family protein</fullName>
    </submittedName>
</protein>
<sequence length="144" mass="16255">MAITKGIDHVGLSVKNLEESINFFQSILEFDLSKYVEGKYAFVTDGFRMITLWQTAKSNFDIHTAGLHHLAFQVETAEDLYKVEKKLKENNYRIQFDGVGVRGEEGDFLALYFYDPSGIRIELVSNELDEIGRIPIIGGCGAID</sequence>
<organism evidence="2 3">
    <name type="scientific">Bacillus subtilis</name>
    <dbReference type="NCBI Taxonomy" id="1423"/>
    <lineage>
        <taxon>Bacteria</taxon>
        <taxon>Bacillati</taxon>
        <taxon>Bacillota</taxon>
        <taxon>Bacilli</taxon>
        <taxon>Bacillales</taxon>
        <taxon>Bacillaceae</taxon>
        <taxon>Bacillus</taxon>
    </lineage>
</organism>
<reference evidence="2" key="1">
    <citation type="submission" date="2023-05" db="EMBL/GenBank/DDBJ databases">
        <title>Complete genome sequence of Bacillus subtilis SRCM117797 isolated from Soybean paste.</title>
        <authorList>
            <person name="Abraha H.B."/>
            <person name="Kim K.-P."/>
            <person name="Ryu M.-S."/>
            <person name="Jeong D.-Y."/>
        </authorList>
    </citation>
    <scope>NUCLEOTIDE SEQUENCE</scope>
    <source>
        <strain evidence="2">SRCM117797</strain>
    </source>
</reference>
<dbReference type="Gene3D" id="3.10.180.10">
    <property type="entry name" value="2,3-Dihydroxybiphenyl 1,2-Dioxygenase, domain 1"/>
    <property type="match status" value="1"/>
</dbReference>
<accession>A0AAP2LYT9</accession>
<dbReference type="SUPFAM" id="SSF54593">
    <property type="entry name" value="Glyoxalase/Bleomycin resistance protein/Dihydroxybiphenyl dioxygenase"/>
    <property type="match status" value="1"/>
</dbReference>
<evidence type="ECO:0000313" key="2">
    <source>
        <dbReference type="EMBL" id="WHM19995.1"/>
    </source>
</evidence>
<dbReference type="Proteomes" id="UP001229422">
    <property type="component" value="Chromosome"/>
</dbReference>
<dbReference type="RefSeq" id="WP_017695012.1">
    <property type="nucleotide sequence ID" value="NZ_CBCSGB010000010.1"/>
</dbReference>
<gene>
    <name evidence="2" type="ORF">QL281_14000</name>
</gene>
<dbReference type="InterPro" id="IPR037523">
    <property type="entry name" value="VOC_core"/>
</dbReference>
<feature type="domain" description="VOC" evidence="1">
    <location>
        <begin position="6"/>
        <end position="126"/>
    </location>
</feature>
<dbReference type="InterPro" id="IPR029068">
    <property type="entry name" value="Glyas_Bleomycin-R_OHBP_Dase"/>
</dbReference>
<dbReference type="Pfam" id="PF00903">
    <property type="entry name" value="Glyoxalase"/>
    <property type="match status" value="1"/>
</dbReference>
<dbReference type="AlphaFoldDB" id="A0AAP2LYT9"/>
<evidence type="ECO:0000313" key="3">
    <source>
        <dbReference type="Proteomes" id="UP001229422"/>
    </source>
</evidence>
<dbReference type="InterPro" id="IPR004360">
    <property type="entry name" value="Glyas_Fos-R_dOase_dom"/>
</dbReference>
<dbReference type="InterPro" id="IPR051332">
    <property type="entry name" value="Fosfomycin_Res_Enzymes"/>
</dbReference>
<dbReference type="PANTHER" id="PTHR36113">
    <property type="entry name" value="LYASE, PUTATIVE-RELATED-RELATED"/>
    <property type="match status" value="1"/>
</dbReference>
<dbReference type="PROSITE" id="PS51819">
    <property type="entry name" value="VOC"/>
    <property type="match status" value="1"/>
</dbReference>